<dbReference type="InterPro" id="IPR013108">
    <property type="entry name" value="Amidohydro_3"/>
</dbReference>
<dbReference type="AlphaFoldDB" id="A0A328P572"/>
<feature type="chain" id="PRO_5016312099" evidence="1">
    <location>
        <begin position="25"/>
        <end position="580"/>
    </location>
</feature>
<proteinExistence type="predicted"/>
<dbReference type="GO" id="GO:0005829">
    <property type="term" value="C:cytosol"/>
    <property type="evidence" value="ECO:0007669"/>
    <property type="project" value="TreeGrafter"/>
</dbReference>
<keyword evidence="1" id="KW-0732">Signal</keyword>
<dbReference type="GO" id="GO:0016811">
    <property type="term" value="F:hydrolase activity, acting on carbon-nitrogen (but not peptide) bonds, in linear amides"/>
    <property type="evidence" value="ECO:0007669"/>
    <property type="project" value="InterPro"/>
</dbReference>
<dbReference type="PANTHER" id="PTHR11647:SF1">
    <property type="entry name" value="COLLAPSIN RESPONSE MEDIATOR PROTEIN"/>
    <property type="match status" value="1"/>
</dbReference>
<keyword evidence="4" id="KW-1185">Reference proteome</keyword>
<dbReference type="RefSeq" id="WP_111984351.1">
    <property type="nucleotide sequence ID" value="NZ_NFZS01000004.1"/>
</dbReference>
<dbReference type="InterPro" id="IPR011059">
    <property type="entry name" value="Metal-dep_hydrolase_composite"/>
</dbReference>
<dbReference type="PANTHER" id="PTHR11647">
    <property type="entry name" value="HYDRANTOINASE/DIHYDROPYRIMIDINASE FAMILY MEMBER"/>
    <property type="match status" value="1"/>
</dbReference>
<dbReference type="SUPFAM" id="SSF51556">
    <property type="entry name" value="Metallo-dependent hydrolases"/>
    <property type="match status" value="1"/>
</dbReference>
<organism evidence="3 4">
    <name type="scientific">Dyella jiangningensis</name>
    <dbReference type="NCBI Taxonomy" id="1379159"/>
    <lineage>
        <taxon>Bacteria</taxon>
        <taxon>Pseudomonadati</taxon>
        <taxon>Pseudomonadota</taxon>
        <taxon>Gammaproteobacteria</taxon>
        <taxon>Lysobacterales</taxon>
        <taxon>Rhodanobacteraceae</taxon>
        <taxon>Dyella</taxon>
    </lineage>
</organism>
<dbReference type="InterPro" id="IPR023100">
    <property type="entry name" value="D-aminoacylase_insert_dom_sf"/>
</dbReference>
<protein>
    <submittedName>
        <fullName evidence="3">Aminoacylase</fullName>
    </submittedName>
</protein>
<evidence type="ECO:0000313" key="4">
    <source>
        <dbReference type="Proteomes" id="UP000248926"/>
    </source>
</evidence>
<dbReference type="CDD" id="cd01297">
    <property type="entry name" value="D-aminoacylase"/>
    <property type="match status" value="1"/>
</dbReference>
<dbReference type="InterPro" id="IPR032466">
    <property type="entry name" value="Metal_Hydrolase"/>
</dbReference>
<gene>
    <name evidence="3" type="ORF">CA260_17860</name>
</gene>
<dbReference type="OrthoDB" id="9766983at2"/>
<dbReference type="GO" id="GO:0016812">
    <property type="term" value="F:hydrolase activity, acting on carbon-nitrogen (but not peptide) bonds, in cyclic amides"/>
    <property type="evidence" value="ECO:0007669"/>
    <property type="project" value="TreeGrafter"/>
</dbReference>
<evidence type="ECO:0000313" key="3">
    <source>
        <dbReference type="EMBL" id="RAO75892.1"/>
    </source>
</evidence>
<dbReference type="Gene3D" id="3.20.20.140">
    <property type="entry name" value="Metal-dependent hydrolases"/>
    <property type="match status" value="1"/>
</dbReference>
<evidence type="ECO:0000259" key="2">
    <source>
        <dbReference type="Pfam" id="PF07969"/>
    </source>
</evidence>
<dbReference type="Proteomes" id="UP000248926">
    <property type="component" value="Unassembled WGS sequence"/>
</dbReference>
<dbReference type="Gene3D" id="3.30.1490.130">
    <property type="entry name" value="D-aminoacylase. Domain 3"/>
    <property type="match status" value="1"/>
</dbReference>
<comment type="caution">
    <text evidence="3">The sequence shown here is derived from an EMBL/GenBank/DDBJ whole genome shotgun (WGS) entry which is preliminary data.</text>
</comment>
<evidence type="ECO:0000256" key="1">
    <source>
        <dbReference type="SAM" id="SignalP"/>
    </source>
</evidence>
<dbReference type="SUPFAM" id="SSF51338">
    <property type="entry name" value="Composite domain of metallo-dependent hydrolases"/>
    <property type="match status" value="1"/>
</dbReference>
<reference evidence="3 4" key="1">
    <citation type="journal article" date="2018" name="Genet. Mol. Biol.">
        <title>The genome sequence of Dyella jiangningensis FCAV SCS01 from a lignocellulose-decomposing microbial consortium metagenome reveals potential for biotechnological applications.</title>
        <authorList>
            <person name="Desiderato J.G."/>
            <person name="Alvarenga D.O."/>
            <person name="Constancio M.T.L."/>
            <person name="Alves L.M.C."/>
            <person name="Varani A.M."/>
        </authorList>
    </citation>
    <scope>NUCLEOTIDE SEQUENCE [LARGE SCALE GENOMIC DNA]</scope>
    <source>
        <strain evidence="3 4">FCAV SCS01</strain>
    </source>
</reference>
<dbReference type="Gene3D" id="2.30.40.10">
    <property type="entry name" value="Urease, subunit C, domain 1"/>
    <property type="match status" value="1"/>
</dbReference>
<accession>A0A328P572</accession>
<feature type="domain" description="Amidohydrolase 3" evidence="2">
    <location>
        <begin position="72"/>
        <end position="539"/>
    </location>
</feature>
<dbReference type="Pfam" id="PF07969">
    <property type="entry name" value="Amidohydro_3"/>
    <property type="match status" value="1"/>
</dbReference>
<feature type="signal peptide" evidence="1">
    <location>
        <begin position="1"/>
        <end position="24"/>
    </location>
</feature>
<dbReference type="EMBL" id="NFZS01000004">
    <property type="protein sequence ID" value="RAO75892.1"/>
    <property type="molecule type" value="Genomic_DNA"/>
</dbReference>
<name>A0A328P572_9GAMM</name>
<dbReference type="InterPro" id="IPR050378">
    <property type="entry name" value="Metallo-dep_Hydrolases_sf"/>
</dbReference>
<sequence>MVAILRRRVIPLAVLMGLSSSAAAHDVVIRSGLIYDGSGSKPYAGEVAIDGDRITYVGPARKGTSGSRDKTVIDAHGQAIAPGFINMLSHPEDSLFVDGRALSDLTQGVTLEVMGEMSMGPLNPAMQHLMAERQIDIKYPVTWTTLGEYLSLLEHKGISPNIASFVGEGTVRTNVLGERNVVPDATQLAAMRALVRQSMEEGALGVTTALIYSPETYAKTPELIAMAQESARCGGIYSAHMRSEGDRIEGAIDEMIAIAKASEAPVEIYHLKLAGKDNWNKIDKVIGTIEQQRAQGVCITADMYTYTAGATGLDAAMPSWVQEGGLEAWIARLRDPAVRKRVLAAMRNPHPADWENLLAAAGAENTVLLQFKNPALKNLTGKSLAQVARERGVSPEDAAIDLVIEDGSRVGIAYTLMSEENVRRMVALSWVSFDSDETGAAPEGVFLKSSPHPRAYGSFARVFAQYVRKDHVLTVEQAVRKLSTLPADVLSLPDRGRLKVGAYADVVVFDPATIQDHATYAKPHQLTTGVQQVLVNGQFAIRDGKATGAPTGRFVRGRAAKSLGGSCKDSASQWTWTWTK</sequence>